<dbReference type="RefSeq" id="WP_113035428.1">
    <property type="nucleotide sequence ID" value="NZ_QMFB01000031.1"/>
</dbReference>
<evidence type="ECO:0000313" key="1">
    <source>
        <dbReference type="EMBL" id="RAV12939.1"/>
    </source>
</evidence>
<sequence length="73" mass="8189">MSNNNNKKHEFCKLIGRPVGVALVNGQGVAGILCDVRNGEIFLLQFLFGTQFATFRFPLRQVRTITRFPSCNS</sequence>
<comment type="caution">
    <text evidence="1">The sequence shown here is derived from an EMBL/GenBank/DDBJ whole genome shotgun (WGS) entry which is preliminary data.</text>
</comment>
<evidence type="ECO:0000313" key="2">
    <source>
        <dbReference type="Proteomes" id="UP000250369"/>
    </source>
</evidence>
<keyword evidence="2" id="KW-1185">Reference proteome</keyword>
<accession>A0A329LYM0</accession>
<dbReference type="AlphaFoldDB" id="A0A329LYM0"/>
<gene>
    <name evidence="1" type="ORF">DQG23_33690</name>
</gene>
<dbReference type="OrthoDB" id="1911337at2"/>
<name>A0A329LYM0_9BACL</name>
<dbReference type="EMBL" id="QMFB01000031">
    <property type="protein sequence ID" value="RAV12939.1"/>
    <property type="molecule type" value="Genomic_DNA"/>
</dbReference>
<dbReference type="Proteomes" id="UP000250369">
    <property type="component" value="Unassembled WGS sequence"/>
</dbReference>
<protein>
    <submittedName>
        <fullName evidence="1">Uncharacterized protein</fullName>
    </submittedName>
</protein>
<organism evidence="1 2">
    <name type="scientific">Paenibacillus contaminans</name>
    <dbReference type="NCBI Taxonomy" id="450362"/>
    <lineage>
        <taxon>Bacteria</taxon>
        <taxon>Bacillati</taxon>
        <taxon>Bacillota</taxon>
        <taxon>Bacilli</taxon>
        <taxon>Bacillales</taxon>
        <taxon>Paenibacillaceae</taxon>
        <taxon>Paenibacillus</taxon>
    </lineage>
</organism>
<reference evidence="1 2" key="1">
    <citation type="journal article" date="2009" name="Int. J. Syst. Evol. Microbiol.">
        <title>Paenibacillus contaminans sp. nov., isolated from a contaminated laboratory plate.</title>
        <authorList>
            <person name="Chou J.H."/>
            <person name="Lee J.H."/>
            <person name="Lin M.C."/>
            <person name="Chang P.S."/>
            <person name="Arun A.B."/>
            <person name="Young C.C."/>
            <person name="Chen W.M."/>
        </authorList>
    </citation>
    <scope>NUCLEOTIDE SEQUENCE [LARGE SCALE GENOMIC DNA]</scope>
    <source>
        <strain evidence="1 2">CKOBP-6</strain>
    </source>
</reference>
<proteinExistence type="predicted"/>